<feature type="transmembrane region" description="Helical" evidence="11">
    <location>
        <begin position="7"/>
        <end position="27"/>
    </location>
</feature>
<dbReference type="FunFam" id="3.30.565.10:FF:000006">
    <property type="entry name" value="Sensor histidine kinase WalK"/>
    <property type="match status" value="1"/>
</dbReference>
<keyword evidence="6 11" id="KW-0812">Transmembrane</keyword>
<dbReference type="GO" id="GO:0000155">
    <property type="term" value="F:phosphorelay sensor kinase activity"/>
    <property type="evidence" value="ECO:0007669"/>
    <property type="project" value="InterPro"/>
</dbReference>
<comment type="caution">
    <text evidence="14">The sequence shown here is derived from an EMBL/GenBank/DDBJ whole genome shotgun (WGS) entry which is preliminary data.</text>
</comment>
<reference evidence="14 15" key="1">
    <citation type="submission" date="2016-09" db="EMBL/GenBank/DDBJ databases">
        <title>Draft genome sequence for the type strain of Desulfuribacillus alkaliarsenatis AHT28, an obligately anaerobic, sulfidogenic bacterium isolated from Russian soda lake sediments.</title>
        <authorList>
            <person name="Abin C.A."/>
            <person name="Hollibaugh J.T."/>
        </authorList>
    </citation>
    <scope>NUCLEOTIDE SEQUENCE [LARGE SCALE GENOMIC DNA]</scope>
    <source>
        <strain evidence="14 15">AHT28</strain>
    </source>
</reference>
<dbReference type="SUPFAM" id="SSF55874">
    <property type="entry name" value="ATPase domain of HSP90 chaperone/DNA topoisomerase II/histidine kinase"/>
    <property type="match status" value="1"/>
</dbReference>
<dbReference type="InterPro" id="IPR003661">
    <property type="entry name" value="HisK_dim/P_dom"/>
</dbReference>
<dbReference type="Pfam" id="PF00512">
    <property type="entry name" value="HisKA"/>
    <property type="match status" value="1"/>
</dbReference>
<comment type="catalytic activity">
    <reaction evidence="1">
        <text>ATP + protein L-histidine = ADP + protein N-phospho-L-histidine.</text>
        <dbReference type="EC" id="2.7.13.3"/>
    </reaction>
</comment>
<dbReference type="Gene3D" id="6.10.340.10">
    <property type="match status" value="1"/>
</dbReference>
<evidence type="ECO:0000256" key="4">
    <source>
        <dbReference type="ARBA" id="ARBA00022553"/>
    </source>
</evidence>
<keyword evidence="10 11" id="KW-0472">Membrane</keyword>
<dbReference type="SMART" id="SM00304">
    <property type="entry name" value="HAMP"/>
    <property type="match status" value="1"/>
</dbReference>
<keyword evidence="4" id="KW-0597">Phosphoprotein</keyword>
<evidence type="ECO:0000256" key="8">
    <source>
        <dbReference type="ARBA" id="ARBA00022989"/>
    </source>
</evidence>
<dbReference type="GO" id="GO:0016020">
    <property type="term" value="C:membrane"/>
    <property type="evidence" value="ECO:0007669"/>
    <property type="project" value="UniProtKB-SubCell"/>
</dbReference>
<dbReference type="SUPFAM" id="SSF47384">
    <property type="entry name" value="Homodimeric domain of signal transducing histidine kinase"/>
    <property type="match status" value="1"/>
</dbReference>
<gene>
    <name evidence="14" type="ORF">BHF68_08165</name>
</gene>
<dbReference type="InterPro" id="IPR004358">
    <property type="entry name" value="Sig_transdc_His_kin-like_C"/>
</dbReference>
<feature type="domain" description="Histidine kinase" evidence="12">
    <location>
        <begin position="248"/>
        <end position="465"/>
    </location>
</feature>
<comment type="subcellular location">
    <subcellularLocation>
        <location evidence="2">Membrane</location>
    </subcellularLocation>
</comment>
<feature type="transmembrane region" description="Helical" evidence="11">
    <location>
        <begin position="168"/>
        <end position="191"/>
    </location>
</feature>
<name>A0A1E5G122_9FIRM</name>
<dbReference type="Proteomes" id="UP000094296">
    <property type="component" value="Unassembled WGS sequence"/>
</dbReference>
<evidence type="ECO:0000256" key="11">
    <source>
        <dbReference type="SAM" id="Phobius"/>
    </source>
</evidence>
<protein>
    <recommendedName>
        <fullName evidence="3">histidine kinase</fullName>
        <ecNumber evidence="3">2.7.13.3</ecNumber>
    </recommendedName>
</protein>
<evidence type="ECO:0000256" key="6">
    <source>
        <dbReference type="ARBA" id="ARBA00022692"/>
    </source>
</evidence>
<dbReference type="InterPro" id="IPR005467">
    <property type="entry name" value="His_kinase_dom"/>
</dbReference>
<dbReference type="SMART" id="SM00388">
    <property type="entry name" value="HisKA"/>
    <property type="match status" value="1"/>
</dbReference>
<dbReference type="InterPro" id="IPR036890">
    <property type="entry name" value="HATPase_C_sf"/>
</dbReference>
<dbReference type="InterPro" id="IPR050428">
    <property type="entry name" value="TCS_sensor_his_kinase"/>
</dbReference>
<dbReference type="PROSITE" id="PS50109">
    <property type="entry name" value="HIS_KIN"/>
    <property type="match status" value="1"/>
</dbReference>
<evidence type="ECO:0000256" key="10">
    <source>
        <dbReference type="ARBA" id="ARBA00023136"/>
    </source>
</evidence>
<sequence>MRISIKLKLLITYIILLGLPLWFIYYLSVEQTEQAIFQEVEMNVLKASNVLANISIEQETDVLNIRQLATQYSNSVDARFLILNHNREVIVDSAFLLEGNIINNNEIRSALERREGIGYYSQVDKQILQIAVPVIQEVSGARQVNGVVFASKDVTPLFTQLAEYKGSLFRIVMAASVIGFLIAIVGSITLARPIEKLSKSAQALGKGKLGVTVDIRRNDEIGQLANNFNKMSKELERIDKGRTQFIGDVSHELKTPLASIKSLIDAISHGERDMSLVDEYLRDIDGQIDRMNHLIKEILTLTKLEERGLQKSTVSLEESLDEAIQIVKPIAEQQNITIIKELETDFQIDCDPLRIIDVWVNVIDNAIKYSDTQKLDRWIRIYAENTQKGLRINISDNGIGIKPEHLEQIFEKFYRVETSRSRELGGAGIGLSIVKRIIELHNWDIDVKSQYGKGTTFIITIRDSYFFL</sequence>
<dbReference type="SUPFAM" id="SSF158472">
    <property type="entry name" value="HAMP domain-like"/>
    <property type="match status" value="1"/>
</dbReference>
<dbReference type="InterPro" id="IPR003594">
    <property type="entry name" value="HATPase_dom"/>
</dbReference>
<keyword evidence="15" id="KW-1185">Reference proteome</keyword>
<evidence type="ECO:0000256" key="5">
    <source>
        <dbReference type="ARBA" id="ARBA00022679"/>
    </source>
</evidence>
<dbReference type="OrthoDB" id="3436at2"/>
<dbReference type="EMBL" id="MIJE01000031">
    <property type="protein sequence ID" value="OEF96607.1"/>
    <property type="molecule type" value="Genomic_DNA"/>
</dbReference>
<evidence type="ECO:0000256" key="9">
    <source>
        <dbReference type="ARBA" id="ARBA00023012"/>
    </source>
</evidence>
<evidence type="ECO:0000313" key="15">
    <source>
        <dbReference type="Proteomes" id="UP000094296"/>
    </source>
</evidence>
<evidence type="ECO:0000259" key="13">
    <source>
        <dbReference type="PROSITE" id="PS50885"/>
    </source>
</evidence>
<keyword evidence="8 11" id="KW-1133">Transmembrane helix</keyword>
<accession>A0A1E5G122</accession>
<keyword evidence="5" id="KW-0808">Transferase</keyword>
<dbReference type="Gene3D" id="1.10.287.130">
    <property type="match status" value="1"/>
</dbReference>
<dbReference type="PANTHER" id="PTHR45436">
    <property type="entry name" value="SENSOR HISTIDINE KINASE YKOH"/>
    <property type="match status" value="1"/>
</dbReference>
<dbReference type="CDD" id="cd00082">
    <property type="entry name" value="HisKA"/>
    <property type="match status" value="1"/>
</dbReference>
<dbReference type="CDD" id="cd06225">
    <property type="entry name" value="HAMP"/>
    <property type="match status" value="1"/>
</dbReference>
<dbReference type="AlphaFoldDB" id="A0A1E5G122"/>
<evidence type="ECO:0000313" key="14">
    <source>
        <dbReference type="EMBL" id="OEF96607.1"/>
    </source>
</evidence>
<dbReference type="InterPro" id="IPR036097">
    <property type="entry name" value="HisK_dim/P_sf"/>
</dbReference>
<proteinExistence type="predicted"/>
<dbReference type="CDD" id="cd00075">
    <property type="entry name" value="HATPase"/>
    <property type="match status" value="1"/>
</dbReference>
<keyword evidence="9" id="KW-0902">Two-component regulatory system</keyword>
<organism evidence="14 15">
    <name type="scientific">Desulfuribacillus alkaliarsenatis</name>
    <dbReference type="NCBI Taxonomy" id="766136"/>
    <lineage>
        <taxon>Bacteria</taxon>
        <taxon>Bacillati</taxon>
        <taxon>Bacillota</taxon>
        <taxon>Desulfuribacillia</taxon>
        <taxon>Desulfuribacillales</taxon>
        <taxon>Desulfuribacillaceae</taxon>
        <taxon>Desulfuribacillus</taxon>
    </lineage>
</organism>
<dbReference type="SMART" id="SM00387">
    <property type="entry name" value="HATPase_c"/>
    <property type="match status" value="1"/>
</dbReference>
<evidence type="ECO:0000256" key="1">
    <source>
        <dbReference type="ARBA" id="ARBA00000085"/>
    </source>
</evidence>
<dbReference type="PRINTS" id="PR00344">
    <property type="entry name" value="BCTRLSENSOR"/>
</dbReference>
<dbReference type="PROSITE" id="PS50885">
    <property type="entry name" value="HAMP"/>
    <property type="match status" value="1"/>
</dbReference>
<keyword evidence="7" id="KW-0418">Kinase</keyword>
<dbReference type="PANTHER" id="PTHR45436:SF5">
    <property type="entry name" value="SENSOR HISTIDINE KINASE TRCS"/>
    <property type="match status" value="1"/>
</dbReference>
<dbReference type="RefSeq" id="WP_069643616.1">
    <property type="nucleotide sequence ID" value="NZ_MIJE01000031.1"/>
</dbReference>
<dbReference type="Gene3D" id="3.30.565.10">
    <property type="entry name" value="Histidine kinase-like ATPase, C-terminal domain"/>
    <property type="match status" value="1"/>
</dbReference>
<evidence type="ECO:0000259" key="12">
    <source>
        <dbReference type="PROSITE" id="PS50109"/>
    </source>
</evidence>
<dbReference type="InterPro" id="IPR003660">
    <property type="entry name" value="HAMP_dom"/>
</dbReference>
<evidence type="ECO:0000256" key="2">
    <source>
        <dbReference type="ARBA" id="ARBA00004370"/>
    </source>
</evidence>
<evidence type="ECO:0000256" key="7">
    <source>
        <dbReference type="ARBA" id="ARBA00022777"/>
    </source>
</evidence>
<dbReference type="FunFam" id="1.10.287.130:FF:000001">
    <property type="entry name" value="Two-component sensor histidine kinase"/>
    <property type="match status" value="1"/>
</dbReference>
<dbReference type="STRING" id="766136.BHF68_08165"/>
<evidence type="ECO:0000256" key="3">
    <source>
        <dbReference type="ARBA" id="ARBA00012438"/>
    </source>
</evidence>
<dbReference type="EC" id="2.7.13.3" evidence="3"/>
<dbReference type="Pfam" id="PF00672">
    <property type="entry name" value="HAMP"/>
    <property type="match status" value="1"/>
</dbReference>
<dbReference type="Pfam" id="PF02518">
    <property type="entry name" value="HATPase_c"/>
    <property type="match status" value="1"/>
</dbReference>
<feature type="domain" description="HAMP" evidence="13">
    <location>
        <begin position="188"/>
        <end position="240"/>
    </location>
</feature>